<evidence type="ECO:0000256" key="2">
    <source>
        <dbReference type="SAM" id="Coils"/>
    </source>
</evidence>
<evidence type="ECO:0000256" key="3">
    <source>
        <dbReference type="SAM" id="SignalP"/>
    </source>
</evidence>
<organism evidence="5 6">
    <name type="scientific">Arabidopsis thaliana</name>
    <name type="common">Mouse-ear cress</name>
    <dbReference type="NCBI Taxonomy" id="3702"/>
    <lineage>
        <taxon>Eukaryota</taxon>
        <taxon>Viridiplantae</taxon>
        <taxon>Streptophyta</taxon>
        <taxon>Embryophyta</taxon>
        <taxon>Tracheophyta</taxon>
        <taxon>Spermatophyta</taxon>
        <taxon>Magnoliopsida</taxon>
        <taxon>eudicotyledons</taxon>
        <taxon>Gunneridae</taxon>
        <taxon>Pentapetalae</taxon>
        <taxon>rosids</taxon>
        <taxon>malvids</taxon>
        <taxon>Brassicales</taxon>
        <taxon>Brassicaceae</taxon>
        <taxon>Camelineae</taxon>
        <taxon>Arabidopsis</taxon>
    </lineage>
</organism>
<dbReference type="InterPro" id="IPR008974">
    <property type="entry name" value="TRAF-like"/>
</dbReference>
<dbReference type="SUPFAM" id="SSF49599">
    <property type="entry name" value="TRAF domain-like"/>
    <property type="match status" value="1"/>
</dbReference>
<reference evidence="5 6" key="1">
    <citation type="submission" date="2020-09" db="EMBL/GenBank/DDBJ databases">
        <authorList>
            <person name="Ashkenazy H."/>
        </authorList>
    </citation>
    <scope>NUCLEOTIDE SEQUENCE [LARGE SCALE GENOMIC DNA]</scope>
    <source>
        <strain evidence="6">cv. Cdm-0</strain>
    </source>
</reference>
<dbReference type="CDD" id="cd00121">
    <property type="entry name" value="MATH"/>
    <property type="match status" value="1"/>
</dbReference>
<dbReference type="PANTHER" id="PTHR46236">
    <property type="entry name" value="TRAF-LIKE SUPERFAMILY PROTEIN"/>
    <property type="match status" value="1"/>
</dbReference>
<evidence type="ECO:0000256" key="1">
    <source>
        <dbReference type="ARBA" id="ARBA00023054"/>
    </source>
</evidence>
<dbReference type="Gene3D" id="2.60.210.10">
    <property type="entry name" value="Apoptosis, Tumor Necrosis Factor Receptor Associated Protein 2, Chain A"/>
    <property type="match status" value="1"/>
</dbReference>
<dbReference type="InterPro" id="IPR002083">
    <property type="entry name" value="MATH/TRAF_dom"/>
</dbReference>
<dbReference type="AlphaFoldDB" id="A0A7G2ES83"/>
<name>A0A7G2ES83_ARATH</name>
<feature type="signal peptide" evidence="3">
    <location>
        <begin position="1"/>
        <end position="28"/>
    </location>
</feature>
<protein>
    <submittedName>
        <fullName evidence="5">(thale cress) hypothetical protein</fullName>
    </submittedName>
</protein>
<feature type="coiled-coil region" evidence="2">
    <location>
        <begin position="165"/>
        <end position="192"/>
    </location>
</feature>
<keyword evidence="3" id="KW-0732">Signal</keyword>
<dbReference type="Proteomes" id="UP000516314">
    <property type="component" value="Chromosome 3"/>
</dbReference>
<dbReference type="Pfam" id="PF22486">
    <property type="entry name" value="MATH_2"/>
    <property type="match status" value="1"/>
</dbReference>
<sequence>MKRSRSQNLITEMILLLRVSLHPFVVDGCKWCLTAYPKGYNFIGYLSLYLEVADNGSLPFGWRRHARYTLTLAKSVSHIFERHPEIASEIHPKNSSLRTGYMSLLLSLIETLSQSPQELSKDDLCDVYIAIGCMKNAGFKLDWLENKLYEVAQKKEDDEAGEPRLREMEEKLKDLKLKCSKMEALVEEEKAKVSAAKAHLSFDDVV</sequence>
<accession>A0A7G2ES83</accession>
<dbReference type="InterPro" id="IPR050804">
    <property type="entry name" value="MCC"/>
</dbReference>
<evidence type="ECO:0000313" key="5">
    <source>
        <dbReference type="EMBL" id="CAD5326175.1"/>
    </source>
</evidence>
<dbReference type="EMBL" id="LR881468">
    <property type="protein sequence ID" value="CAD5326175.1"/>
    <property type="molecule type" value="Genomic_DNA"/>
</dbReference>
<evidence type="ECO:0000259" key="4">
    <source>
        <dbReference type="Pfam" id="PF22486"/>
    </source>
</evidence>
<feature type="chain" id="PRO_5028815667" evidence="3">
    <location>
        <begin position="29"/>
        <end position="206"/>
    </location>
</feature>
<gene>
    <name evidence="5" type="ORF">AT9943_LOCUS13960</name>
</gene>
<dbReference type="PANTHER" id="PTHR46236:SF7">
    <property type="entry name" value="PROTEIN RESTRICTED TEV MOVEMENT 3"/>
    <property type="match status" value="1"/>
</dbReference>
<proteinExistence type="predicted"/>
<keyword evidence="1 2" id="KW-0175">Coiled coil</keyword>
<feature type="domain" description="MATH" evidence="4">
    <location>
        <begin position="22"/>
        <end position="83"/>
    </location>
</feature>
<evidence type="ECO:0000313" key="6">
    <source>
        <dbReference type="Proteomes" id="UP000516314"/>
    </source>
</evidence>